<evidence type="ECO:0000313" key="3">
    <source>
        <dbReference type="EMBL" id="OMO74560.1"/>
    </source>
</evidence>
<keyword evidence="4" id="KW-1185">Reference proteome</keyword>
<dbReference type="EMBL" id="AWUE01019287">
    <property type="protein sequence ID" value="OMO74560.1"/>
    <property type="molecule type" value="Genomic_DNA"/>
</dbReference>
<feature type="compositionally biased region" description="Polar residues" evidence="1">
    <location>
        <begin position="302"/>
        <end position="320"/>
    </location>
</feature>
<reference evidence="4" key="1">
    <citation type="submission" date="2013-09" db="EMBL/GenBank/DDBJ databases">
        <title>Corchorus olitorius genome sequencing.</title>
        <authorList>
            <person name="Alam M."/>
            <person name="Haque M.S."/>
            <person name="Islam M.S."/>
            <person name="Emdad E.M."/>
            <person name="Islam M.M."/>
            <person name="Ahmed B."/>
            <person name="Halim A."/>
            <person name="Hossen Q.M.M."/>
            <person name="Hossain M.Z."/>
            <person name="Ahmed R."/>
            <person name="Khan M.M."/>
            <person name="Islam R."/>
            <person name="Rashid M.M."/>
            <person name="Khan S.A."/>
            <person name="Rahman M.S."/>
            <person name="Alam M."/>
            <person name="Yahiya A.S."/>
            <person name="Khan M.S."/>
            <person name="Azam M.S."/>
            <person name="Haque T."/>
            <person name="Lashkar M.Z.H."/>
            <person name="Akhand A.I."/>
            <person name="Morshed G."/>
            <person name="Roy S."/>
            <person name="Uddin K.S."/>
            <person name="Rabeya T."/>
            <person name="Hossain A.S."/>
            <person name="Chowdhury A."/>
            <person name="Snigdha A.R."/>
            <person name="Mortoza M.S."/>
            <person name="Matin S.A."/>
            <person name="Hoque S.M.E."/>
            <person name="Islam M.K."/>
            <person name="Roy D.K."/>
            <person name="Haider R."/>
            <person name="Moosa M.M."/>
            <person name="Elias S.M."/>
            <person name="Hasan A.M."/>
            <person name="Jahan S."/>
            <person name="Shafiuddin M."/>
            <person name="Mahmood N."/>
            <person name="Shommy N.S."/>
        </authorList>
    </citation>
    <scope>NUCLEOTIDE SEQUENCE [LARGE SCALE GENOMIC DNA]</scope>
    <source>
        <strain evidence="4">cv. O-4</strain>
    </source>
</reference>
<dbReference type="Pfam" id="PF19259">
    <property type="entry name" value="Ty3_capsid"/>
    <property type="match status" value="1"/>
</dbReference>
<proteinExistence type="predicted"/>
<feature type="compositionally biased region" description="Basic and acidic residues" evidence="1">
    <location>
        <begin position="33"/>
        <end position="42"/>
    </location>
</feature>
<evidence type="ECO:0000313" key="4">
    <source>
        <dbReference type="Proteomes" id="UP000187203"/>
    </source>
</evidence>
<protein>
    <recommendedName>
        <fullName evidence="2">Ty3 transposon capsid-like protein domain-containing protein</fullName>
    </recommendedName>
</protein>
<dbReference type="AlphaFoldDB" id="A0A1R3HW93"/>
<feature type="compositionally biased region" description="Polar residues" evidence="1">
    <location>
        <begin position="44"/>
        <end position="54"/>
    </location>
</feature>
<dbReference type="InterPro" id="IPR045358">
    <property type="entry name" value="Ty3_capsid"/>
</dbReference>
<feature type="domain" description="Ty3 transposon capsid-like protein" evidence="2">
    <location>
        <begin position="164"/>
        <end position="312"/>
    </location>
</feature>
<gene>
    <name evidence="3" type="ORF">COLO4_26593</name>
</gene>
<comment type="caution">
    <text evidence="3">The sequence shown here is derived from an EMBL/GenBank/DDBJ whole genome shotgun (WGS) entry which is preliminary data.</text>
</comment>
<feature type="region of interest" description="Disordered" evidence="1">
    <location>
        <begin position="302"/>
        <end position="326"/>
    </location>
</feature>
<feature type="compositionally biased region" description="Pro residues" evidence="1">
    <location>
        <begin position="55"/>
        <end position="73"/>
    </location>
</feature>
<feature type="compositionally biased region" description="Polar residues" evidence="1">
    <location>
        <begin position="117"/>
        <end position="131"/>
    </location>
</feature>
<organism evidence="3 4">
    <name type="scientific">Corchorus olitorius</name>
    <dbReference type="NCBI Taxonomy" id="93759"/>
    <lineage>
        <taxon>Eukaryota</taxon>
        <taxon>Viridiplantae</taxon>
        <taxon>Streptophyta</taxon>
        <taxon>Embryophyta</taxon>
        <taxon>Tracheophyta</taxon>
        <taxon>Spermatophyta</taxon>
        <taxon>Magnoliopsida</taxon>
        <taxon>eudicotyledons</taxon>
        <taxon>Gunneridae</taxon>
        <taxon>Pentapetalae</taxon>
        <taxon>rosids</taxon>
        <taxon>malvids</taxon>
        <taxon>Malvales</taxon>
        <taxon>Malvaceae</taxon>
        <taxon>Grewioideae</taxon>
        <taxon>Apeibeae</taxon>
        <taxon>Corchorus</taxon>
    </lineage>
</organism>
<name>A0A1R3HW93_9ROSI</name>
<accession>A0A1R3HW93</accession>
<evidence type="ECO:0000259" key="2">
    <source>
        <dbReference type="Pfam" id="PF19259"/>
    </source>
</evidence>
<dbReference type="OrthoDB" id="1002571at2759"/>
<dbReference type="Proteomes" id="UP000187203">
    <property type="component" value="Unassembled WGS sequence"/>
</dbReference>
<feature type="region of interest" description="Disordered" evidence="1">
    <location>
        <begin position="33"/>
        <end position="131"/>
    </location>
</feature>
<evidence type="ECO:0000256" key="1">
    <source>
        <dbReference type="SAM" id="MobiDB-lite"/>
    </source>
</evidence>
<sequence>MAEVENLVKTQVDGIKIALMDDIKDHFDKLMIRGDKTREKTPADLSSSPQKTNETPPPPPPNYYAYTPPPWTPPLQTSSAQPPPWPSTAAQTSNPSQKTPAQQQDTTPPYPTRWLASHTSSQWQGDDQPAQWSNPYYQPRYRMDLPRFNGDDFKSWYAKFEQYLEMENVPDDYKPKVAMFAFEGPALHWHQFYANAAGGMSNVRWQPYLMALKERFGSLEFADPLFDLARLRHTGTVKQYYNDFMALLNVVGLPESLALSIFLANLKDEVLTQLRLHKPKSLVQAAEMSMLIEVNLESSKKTPTYSKTQSNKTDSETTPLNDGDQPAPTLFLNACRELLVPIEAQWL</sequence>
<feature type="compositionally biased region" description="Polar residues" evidence="1">
    <location>
        <begin position="88"/>
        <end position="107"/>
    </location>
</feature>